<evidence type="ECO:0000313" key="3">
    <source>
        <dbReference type="EMBL" id="VDH93139.1"/>
    </source>
</evidence>
<reference evidence="3" key="1">
    <citation type="submission" date="2018-11" db="EMBL/GenBank/DDBJ databases">
        <authorList>
            <person name="Alioto T."/>
            <person name="Alioto T."/>
        </authorList>
    </citation>
    <scope>NUCLEOTIDE SEQUENCE</scope>
</reference>
<sequence>MGRILKLTLVTYFVACVSCLQYKVVDLTHNHGKDSIYWPTHSGYERYIDHRGLYEGTDIWVASNTIKTTEHLGTHLDAPQHFNEFSWTTHQIPIENLVGPGVIVNVKSKVVSNADYMVTKADLEAWEDQYGKIPDGAIVIMNSGWHDRYPDKTRVFNTSNPNDTTSFHFPSWGKDAVSWLIAYRSIHVLGVDVPSLDYGQSVDFPVHILISKENIPGLENVGYLDKIPESGTIISCAAMKIVDGSGSPVRVFALIPKISDSNSAMKYHFSLFVLLCSLVSFKMLNDNF</sequence>
<dbReference type="Proteomes" id="UP000596742">
    <property type="component" value="Unassembled WGS sequence"/>
</dbReference>
<dbReference type="Gene3D" id="3.50.30.50">
    <property type="entry name" value="Putative cyclase"/>
    <property type="match status" value="1"/>
</dbReference>
<comment type="caution">
    <text evidence="3">The sequence shown here is derived from an EMBL/GenBank/DDBJ whole genome shotgun (WGS) entry which is preliminary data.</text>
</comment>
<feature type="chain" id="PRO_5032787290" description="Kynurenine formamidase" evidence="2">
    <location>
        <begin position="20"/>
        <end position="288"/>
    </location>
</feature>
<dbReference type="InterPro" id="IPR037175">
    <property type="entry name" value="KFase_sf"/>
</dbReference>
<dbReference type="PANTHER" id="PTHR31118:SF12">
    <property type="entry name" value="CYCLASE-LIKE PROTEIN 2"/>
    <property type="match status" value="1"/>
</dbReference>
<dbReference type="GO" id="GO:0004061">
    <property type="term" value="F:arylformamidase activity"/>
    <property type="evidence" value="ECO:0007669"/>
    <property type="project" value="InterPro"/>
</dbReference>
<keyword evidence="2" id="KW-0732">Signal</keyword>
<evidence type="ECO:0008006" key="5">
    <source>
        <dbReference type="Google" id="ProtNLM"/>
    </source>
</evidence>
<dbReference type="InterPro" id="IPR007325">
    <property type="entry name" value="KFase/CYL"/>
</dbReference>
<evidence type="ECO:0000313" key="4">
    <source>
        <dbReference type="Proteomes" id="UP000596742"/>
    </source>
</evidence>
<dbReference type="OrthoDB" id="7108654at2759"/>
<dbReference type="EMBL" id="UYJE01000424">
    <property type="protein sequence ID" value="VDH93139.1"/>
    <property type="molecule type" value="Genomic_DNA"/>
</dbReference>
<comment type="similarity">
    <text evidence="1">Belongs to the Cyclase 1 superfamily.</text>
</comment>
<gene>
    <name evidence="3" type="ORF">MGAL_10B070490</name>
</gene>
<proteinExistence type="inferred from homology"/>
<keyword evidence="4" id="KW-1185">Reference proteome</keyword>
<evidence type="ECO:0000256" key="2">
    <source>
        <dbReference type="SAM" id="SignalP"/>
    </source>
</evidence>
<dbReference type="SUPFAM" id="SSF102198">
    <property type="entry name" value="Putative cyclase"/>
    <property type="match status" value="1"/>
</dbReference>
<name>A0A8B6BMT2_MYTGA</name>
<accession>A0A8B6BMT2</accession>
<feature type="signal peptide" evidence="2">
    <location>
        <begin position="1"/>
        <end position="19"/>
    </location>
</feature>
<protein>
    <recommendedName>
        <fullName evidence="5">Kynurenine formamidase</fullName>
    </recommendedName>
</protein>
<dbReference type="GO" id="GO:0019441">
    <property type="term" value="P:L-tryptophan catabolic process to kynurenine"/>
    <property type="evidence" value="ECO:0007669"/>
    <property type="project" value="InterPro"/>
</dbReference>
<dbReference type="AlphaFoldDB" id="A0A8B6BMT2"/>
<dbReference type="PANTHER" id="PTHR31118">
    <property type="entry name" value="CYCLASE-LIKE PROTEIN 2"/>
    <property type="match status" value="1"/>
</dbReference>
<organism evidence="3 4">
    <name type="scientific">Mytilus galloprovincialis</name>
    <name type="common">Mediterranean mussel</name>
    <dbReference type="NCBI Taxonomy" id="29158"/>
    <lineage>
        <taxon>Eukaryota</taxon>
        <taxon>Metazoa</taxon>
        <taxon>Spiralia</taxon>
        <taxon>Lophotrochozoa</taxon>
        <taxon>Mollusca</taxon>
        <taxon>Bivalvia</taxon>
        <taxon>Autobranchia</taxon>
        <taxon>Pteriomorphia</taxon>
        <taxon>Mytilida</taxon>
        <taxon>Mytiloidea</taxon>
        <taxon>Mytilidae</taxon>
        <taxon>Mytilinae</taxon>
        <taxon>Mytilus</taxon>
    </lineage>
</organism>
<dbReference type="Pfam" id="PF04199">
    <property type="entry name" value="Cyclase"/>
    <property type="match status" value="1"/>
</dbReference>
<evidence type="ECO:0000256" key="1">
    <source>
        <dbReference type="ARBA" id="ARBA00007865"/>
    </source>
</evidence>